<evidence type="ECO:0000313" key="1">
    <source>
        <dbReference type="EMBL" id="CAD8099906.1"/>
    </source>
</evidence>
<protein>
    <submittedName>
        <fullName evidence="1">Uncharacterized protein</fullName>
    </submittedName>
</protein>
<accession>A0A8S1P9R5</accession>
<dbReference type="Proteomes" id="UP000688137">
    <property type="component" value="Unassembled WGS sequence"/>
</dbReference>
<reference evidence="1" key="1">
    <citation type="submission" date="2021-01" db="EMBL/GenBank/DDBJ databases">
        <authorList>
            <consortium name="Genoscope - CEA"/>
            <person name="William W."/>
        </authorList>
    </citation>
    <scope>NUCLEOTIDE SEQUENCE</scope>
</reference>
<dbReference type="AlphaFoldDB" id="A0A8S1P9R5"/>
<name>A0A8S1P9R5_PARPR</name>
<gene>
    <name evidence="1" type="ORF">PPRIM_AZ9-3.1.T1110019</name>
</gene>
<evidence type="ECO:0000313" key="2">
    <source>
        <dbReference type="Proteomes" id="UP000688137"/>
    </source>
</evidence>
<sequence>MKFCLFLKRSYNSIQINKGFLQLLIEVSSYQQQHQRIRRGKKVNY</sequence>
<keyword evidence="2" id="KW-1185">Reference proteome</keyword>
<organism evidence="1 2">
    <name type="scientific">Paramecium primaurelia</name>
    <dbReference type="NCBI Taxonomy" id="5886"/>
    <lineage>
        <taxon>Eukaryota</taxon>
        <taxon>Sar</taxon>
        <taxon>Alveolata</taxon>
        <taxon>Ciliophora</taxon>
        <taxon>Intramacronucleata</taxon>
        <taxon>Oligohymenophorea</taxon>
        <taxon>Peniculida</taxon>
        <taxon>Parameciidae</taxon>
        <taxon>Paramecium</taxon>
    </lineage>
</organism>
<proteinExistence type="predicted"/>
<dbReference type="EMBL" id="CAJJDM010000114">
    <property type="protein sequence ID" value="CAD8099906.1"/>
    <property type="molecule type" value="Genomic_DNA"/>
</dbReference>
<comment type="caution">
    <text evidence="1">The sequence shown here is derived from an EMBL/GenBank/DDBJ whole genome shotgun (WGS) entry which is preliminary data.</text>
</comment>